<dbReference type="EMBL" id="CP038149">
    <property type="protein sequence ID" value="QBQ99956.1"/>
    <property type="molecule type" value="Genomic_DNA"/>
</dbReference>
<dbReference type="Proteomes" id="UP000295727">
    <property type="component" value="Chromosome 2"/>
</dbReference>
<proteinExistence type="predicted"/>
<evidence type="ECO:0000256" key="1">
    <source>
        <dbReference type="SAM" id="Phobius"/>
    </source>
</evidence>
<dbReference type="AlphaFoldDB" id="A0A4P7CYP5"/>
<keyword evidence="3" id="KW-1185">Reference proteome</keyword>
<evidence type="ECO:0000313" key="2">
    <source>
        <dbReference type="EMBL" id="QBQ99956.1"/>
    </source>
</evidence>
<keyword evidence="1" id="KW-0812">Transmembrane</keyword>
<name>A0A4P7CYP5_9BURK</name>
<keyword evidence="1" id="KW-0472">Membrane</keyword>
<reference evidence="2 3" key="1">
    <citation type="submission" date="2019-03" db="EMBL/GenBank/DDBJ databases">
        <title>Paraburkholderia sp. 7MH5, isolated from subtropical forest soil.</title>
        <authorList>
            <person name="Gao Z.-H."/>
            <person name="Qiu L.-H."/>
        </authorList>
    </citation>
    <scope>NUCLEOTIDE SEQUENCE [LARGE SCALE GENOMIC DNA]</scope>
    <source>
        <strain evidence="2 3">7MH5</strain>
    </source>
</reference>
<evidence type="ECO:0000313" key="3">
    <source>
        <dbReference type="Proteomes" id="UP000295727"/>
    </source>
</evidence>
<gene>
    <name evidence="2" type="ORF">E1956_22830</name>
</gene>
<accession>A0A4P7CYP5</accession>
<sequence length="209" mass="23695">MAVEIPKFTRIEGRLNKITLSGTTKVYWQSFIYPATYQFKIGQRDLVFSTGTSDRDSAPFLAEGDQVAVAVLDGASDNNDPRMVYGLYSLEDECGYVAHYRWMNVKSKNAATRIAPNSEFKYIGAVSALLGVSFAIDYALARPLLWPEAAWPIASVAAVWLLCTTLLLIKRWRWKVFHRPTRRQRIVEEIYRCLDLGSPHCPDKKVQSV</sequence>
<protein>
    <submittedName>
        <fullName evidence="2">Uncharacterized protein</fullName>
    </submittedName>
</protein>
<dbReference type="KEGG" id="ppai:E1956_22830"/>
<organism evidence="2 3">
    <name type="scientific">Paraburkholderia pallida</name>
    <dbReference type="NCBI Taxonomy" id="2547399"/>
    <lineage>
        <taxon>Bacteria</taxon>
        <taxon>Pseudomonadati</taxon>
        <taxon>Pseudomonadota</taxon>
        <taxon>Betaproteobacteria</taxon>
        <taxon>Burkholderiales</taxon>
        <taxon>Burkholderiaceae</taxon>
        <taxon>Paraburkholderia</taxon>
    </lineage>
</organism>
<feature type="transmembrane region" description="Helical" evidence="1">
    <location>
        <begin position="149"/>
        <end position="169"/>
    </location>
</feature>
<keyword evidence="1" id="KW-1133">Transmembrane helix</keyword>
<dbReference type="OrthoDB" id="8665495at2"/>
<feature type="transmembrane region" description="Helical" evidence="1">
    <location>
        <begin position="122"/>
        <end position="143"/>
    </location>
</feature>
<dbReference type="RefSeq" id="WP_134753169.1">
    <property type="nucleotide sequence ID" value="NZ_CP038149.1"/>
</dbReference>